<dbReference type="CDD" id="cd00306">
    <property type="entry name" value="Peptidases_S8_S53"/>
    <property type="match status" value="1"/>
</dbReference>
<evidence type="ECO:0000256" key="6">
    <source>
        <dbReference type="SAM" id="MobiDB-lite"/>
    </source>
</evidence>
<evidence type="ECO:0000256" key="1">
    <source>
        <dbReference type="ARBA" id="ARBA00011073"/>
    </source>
</evidence>
<comment type="similarity">
    <text evidence="1 5">Belongs to the peptidase S8 family.</text>
</comment>
<protein>
    <submittedName>
        <fullName evidence="9">Serine protease</fullName>
    </submittedName>
</protein>
<dbReference type="AlphaFoldDB" id="A0A8H4KCZ2"/>
<organism evidence="9 10">
    <name type="scientific">Fusarium austroafricanum</name>
    <dbReference type="NCBI Taxonomy" id="2364996"/>
    <lineage>
        <taxon>Eukaryota</taxon>
        <taxon>Fungi</taxon>
        <taxon>Dikarya</taxon>
        <taxon>Ascomycota</taxon>
        <taxon>Pezizomycotina</taxon>
        <taxon>Sordariomycetes</taxon>
        <taxon>Hypocreomycetidae</taxon>
        <taxon>Hypocreales</taxon>
        <taxon>Nectriaceae</taxon>
        <taxon>Fusarium</taxon>
        <taxon>Fusarium concolor species complex</taxon>
    </lineage>
</organism>
<accession>A0A8H4KCZ2</accession>
<keyword evidence="3 5" id="KW-0378">Hydrolase</keyword>
<keyword evidence="4 5" id="KW-0720">Serine protease</keyword>
<dbReference type="Pfam" id="PF24476">
    <property type="entry name" value="DUF7580"/>
    <property type="match status" value="1"/>
</dbReference>
<reference evidence="9" key="1">
    <citation type="submission" date="2020-01" db="EMBL/GenBank/DDBJ databases">
        <title>Identification and distribution of gene clusters putatively required for synthesis of sphingolipid metabolism inhibitors in phylogenetically diverse species of the filamentous fungus Fusarium.</title>
        <authorList>
            <person name="Kim H.-S."/>
            <person name="Busman M."/>
            <person name="Brown D.W."/>
            <person name="Divon H."/>
            <person name="Uhlig S."/>
            <person name="Proctor R.H."/>
        </authorList>
    </citation>
    <scope>NUCLEOTIDE SEQUENCE</scope>
    <source>
        <strain evidence="9">NRRL 53441</strain>
    </source>
</reference>
<dbReference type="InterPro" id="IPR000209">
    <property type="entry name" value="Peptidase_S8/S53_dom"/>
</dbReference>
<dbReference type="Pfam" id="PF00082">
    <property type="entry name" value="Peptidase_S8"/>
    <property type="match status" value="1"/>
</dbReference>
<evidence type="ECO:0000256" key="2">
    <source>
        <dbReference type="ARBA" id="ARBA00022670"/>
    </source>
</evidence>
<dbReference type="OrthoDB" id="206201at2759"/>
<gene>
    <name evidence="9" type="ORF">F53441_9357</name>
</gene>
<feature type="active site" description="Charge relay system" evidence="5">
    <location>
        <position position="807"/>
    </location>
</feature>
<dbReference type="InterPro" id="IPR050131">
    <property type="entry name" value="Peptidase_S8_subtilisin-like"/>
</dbReference>
<dbReference type="Gene3D" id="3.40.50.200">
    <property type="entry name" value="Peptidase S8/S53 domain"/>
    <property type="match status" value="1"/>
</dbReference>
<feature type="domain" description="DUF7580" evidence="8">
    <location>
        <begin position="212"/>
        <end position="492"/>
    </location>
</feature>
<dbReference type="InterPro" id="IPR056002">
    <property type="entry name" value="DUF7580"/>
</dbReference>
<feature type="active site" description="Charge relay system" evidence="5">
    <location>
        <position position="652"/>
    </location>
</feature>
<dbReference type="PROSITE" id="PS51892">
    <property type="entry name" value="SUBTILASE"/>
    <property type="match status" value="1"/>
</dbReference>
<evidence type="ECO:0000313" key="9">
    <source>
        <dbReference type="EMBL" id="KAF4447058.1"/>
    </source>
</evidence>
<sequence>MRLPHQNVNLFFAVTPAFIASLPPAPDRDEDPVNDGTLALNNAIISLRFEITRLLITLTEERASVELSESDYAEASPALEDILEMLNSLVDDSVPRSKEALHIFPKLVSLNKAIICLNPALGFDASQTVPLEVSNYISFNNPGGHIAAQYRRSAQEARRFNSTIDRVFSHHTDITKQEATEVFYRDRDNKVDELESDKCDLKEIHAAKKLCRASKVISQIMTNSTCQKPHSAYIKLSGFSEAQIFTIITMCHTGSKWRAVQWTSTDTHCTTDQALRAEICDELTRRHRPKTMLHIRVGSDGSWQTHKPAASTPTHHPEPPQATLEELLIPNRALEKGTKLKKADRLSLAVKLGVSLLCLLGSPLLQGSWNSESMRCEAGDIFSLGHFQREVNYDLTASDNRSFILGFGALLWELFFQQKVDIMDDDIEDEGSDDDSLFNALNREVETWGDRCVDAACLDIVSKCLDLWCEDGDEDELRASMHAQVLRPLREYSSSYNPPQSTNDAARVLFSQTLPQLRPSHDHGPVPLPGPVPRKDNLARIRLQDPYIVQQAAMSKTTPCTQASSLLVTTKGTITESLSWVTEFQCAHDHLASLSKGPSSKPVRVAILDTGCDINDHYFCGVGVDRVEDWEGLWHDCLGESSEPLDEDKGRHGTAVACLLLQLAPKSEIFVVRIAKDSSGLSEAHQAIAEAILLAVKSWEVDIISMSFGFRNEVEQIKDAILEAERWNGHRILFFAAANNDGLNEPEMFPAFHESVISVRGTKHNGEFVQQYNPRSWSYKSAIRYGTLAQDVPYAFSKAGPTASGCSIATPILAAIAAVVISFADSQGDWSKEREDIRTRRGMTAVFNLMAEGQESPIGRHYLAPWQLYENRKQPRYLIGHALSMIP</sequence>
<dbReference type="EMBL" id="JAADJG010000416">
    <property type="protein sequence ID" value="KAF4447058.1"/>
    <property type="molecule type" value="Genomic_DNA"/>
</dbReference>
<evidence type="ECO:0000313" key="10">
    <source>
        <dbReference type="Proteomes" id="UP000605986"/>
    </source>
</evidence>
<keyword evidence="2 5" id="KW-0645">Protease</keyword>
<dbReference type="SUPFAM" id="SSF52743">
    <property type="entry name" value="Subtilisin-like"/>
    <property type="match status" value="1"/>
</dbReference>
<evidence type="ECO:0000259" key="8">
    <source>
        <dbReference type="Pfam" id="PF24476"/>
    </source>
</evidence>
<feature type="domain" description="Peptidase S8/S53" evidence="7">
    <location>
        <begin position="602"/>
        <end position="839"/>
    </location>
</feature>
<name>A0A8H4KCZ2_9HYPO</name>
<dbReference type="GO" id="GO:0004252">
    <property type="term" value="F:serine-type endopeptidase activity"/>
    <property type="evidence" value="ECO:0007669"/>
    <property type="project" value="UniProtKB-UniRule"/>
</dbReference>
<feature type="active site" description="Charge relay system" evidence="5">
    <location>
        <position position="609"/>
    </location>
</feature>
<dbReference type="PANTHER" id="PTHR43806:SF11">
    <property type="entry name" value="CEREVISIN-RELATED"/>
    <property type="match status" value="1"/>
</dbReference>
<dbReference type="PANTHER" id="PTHR43806">
    <property type="entry name" value="PEPTIDASE S8"/>
    <property type="match status" value="1"/>
</dbReference>
<dbReference type="InterPro" id="IPR015500">
    <property type="entry name" value="Peptidase_S8_subtilisin-rel"/>
</dbReference>
<dbReference type="PRINTS" id="PR00723">
    <property type="entry name" value="SUBTILISIN"/>
</dbReference>
<evidence type="ECO:0000256" key="5">
    <source>
        <dbReference type="PROSITE-ProRule" id="PRU01240"/>
    </source>
</evidence>
<proteinExistence type="inferred from homology"/>
<evidence type="ECO:0000259" key="7">
    <source>
        <dbReference type="Pfam" id="PF00082"/>
    </source>
</evidence>
<evidence type="ECO:0000256" key="3">
    <source>
        <dbReference type="ARBA" id="ARBA00022801"/>
    </source>
</evidence>
<feature type="region of interest" description="Disordered" evidence="6">
    <location>
        <begin position="301"/>
        <end position="320"/>
    </location>
</feature>
<comment type="caution">
    <text evidence="9">The sequence shown here is derived from an EMBL/GenBank/DDBJ whole genome shotgun (WGS) entry which is preliminary data.</text>
</comment>
<keyword evidence="10" id="KW-1185">Reference proteome</keyword>
<dbReference type="GO" id="GO:0006508">
    <property type="term" value="P:proteolysis"/>
    <property type="evidence" value="ECO:0007669"/>
    <property type="project" value="UniProtKB-KW"/>
</dbReference>
<dbReference type="Proteomes" id="UP000605986">
    <property type="component" value="Unassembled WGS sequence"/>
</dbReference>
<dbReference type="InterPro" id="IPR036852">
    <property type="entry name" value="Peptidase_S8/S53_dom_sf"/>
</dbReference>
<evidence type="ECO:0000256" key="4">
    <source>
        <dbReference type="ARBA" id="ARBA00022825"/>
    </source>
</evidence>